<evidence type="ECO:0000259" key="3">
    <source>
        <dbReference type="SMART" id="SM00635"/>
    </source>
</evidence>
<dbReference type="InterPro" id="IPR003343">
    <property type="entry name" value="Big_2"/>
</dbReference>
<feature type="region of interest" description="Disordered" evidence="1">
    <location>
        <begin position="539"/>
        <end position="558"/>
    </location>
</feature>
<evidence type="ECO:0000313" key="4">
    <source>
        <dbReference type="EMBL" id="OUQ03816.1"/>
    </source>
</evidence>
<dbReference type="Pfam" id="PF02368">
    <property type="entry name" value="Big_2"/>
    <property type="match status" value="1"/>
</dbReference>
<dbReference type="InterPro" id="IPR008964">
    <property type="entry name" value="Invasin/intimin_cell_adhesion"/>
</dbReference>
<protein>
    <recommendedName>
        <fullName evidence="6">Mannosyl-glycoprotein endo-beta-N-acetylglucosamidase-like domain-containing protein</fullName>
    </recommendedName>
</protein>
<organism evidence="4 5">
    <name type="scientific">Thomasclavelia spiroformis</name>
    <dbReference type="NCBI Taxonomy" id="29348"/>
    <lineage>
        <taxon>Bacteria</taxon>
        <taxon>Bacillati</taxon>
        <taxon>Bacillota</taxon>
        <taxon>Erysipelotrichia</taxon>
        <taxon>Erysipelotrichales</taxon>
        <taxon>Coprobacillaceae</taxon>
        <taxon>Thomasclavelia</taxon>
    </lineage>
</organism>
<dbReference type="SMART" id="SM00047">
    <property type="entry name" value="LYZ2"/>
    <property type="match status" value="1"/>
</dbReference>
<dbReference type="Pfam" id="PF07538">
    <property type="entry name" value="ChW"/>
    <property type="match status" value="9"/>
</dbReference>
<dbReference type="SMART" id="SM00635">
    <property type="entry name" value="BID_2"/>
    <property type="match status" value="1"/>
</dbReference>
<dbReference type="GO" id="GO:0004040">
    <property type="term" value="F:amidase activity"/>
    <property type="evidence" value="ECO:0007669"/>
    <property type="project" value="InterPro"/>
</dbReference>
<comment type="caution">
    <text evidence="4">The sequence shown here is derived from an EMBL/GenBank/DDBJ whole genome shotgun (WGS) entry which is preliminary data.</text>
</comment>
<feature type="domain" description="BIG2" evidence="3">
    <location>
        <begin position="833"/>
        <end position="910"/>
    </location>
</feature>
<dbReference type="EMBL" id="NFLB01000016">
    <property type="protein sequence ID" value="OUQ03816.1"/>
    <property type="molecule type" value="Genomic_DNA"/>
</dbReference>
<evidence type="ECO:0008006" key="6">
    <source>
        <dbReference type="Google" id="ProtNLM"/>
    </source>
</evidence>
<dbReference type="AlphaFoldDB" id="A0A1Y4QEY6"/>
<feature type="domain" description="Mannosyl-glycoprotein endo-beta-N-acetylglucosamidase-like" evidence="2">
    <location>
        <begin position="284"/>
        <end position="422"/>
    </location>
</feature>
<dbReference type="SMART" id="SM00728">
    <property type="entry name" value="ChW"/>
    <property type="match status" value="11"/>
</dbReference>
<dbReference type="InterPro" id="IPR006637">
    <property type="entry name" value="ChW"/>
</dbReference>
<dbReference type="SUPFAM" id="SSF49373">
    <property type="entry name" value="Invasin/intimin cell-adhesion fragments"/>
    <property type="match status" value="1"/>
</dbReference>
<proteinExistence type="predicted"/>
<dbReference type="Gene3D" id="2.60.40.1080">
    <property type="match status" value="1"/>
</dbReference>
<dbReference type="Proteomes" id="UP000196258">
    <property type="component" value="Unassembled WGS sequence"/>
</dbReference>
<evidence type="ECO:0000256" key="1">
    <source>
        <dbReference type="SAM" id="MobiDB-lite"/>
    </source>
</evidence>
<dbReference type="Gene3D" id="1.10.530.10">
    <property type="match status" value="1"/>
</dbReference>
<dbReference type="Pfam" id="PF01832">
    <property type="entry name" value="Glucosaminidase"/>
    <property type="match status" value="1"/>
</dbReference>
<reference evidence="5" key="1">
    <citation type="submission" date="2017-04" db="EMBL/GenBank/DDBJ databases">
        <title>Function of individual gut microbiota members based on whole genome sequencing of pure cultures obtained from chicken caecum.</title>
        <authorList>
            <person name="Medvecky M."/>
            <person name="Cejkova D."/>
            <person name="Polansky O."/>
            <person name="Karasova D."/>
            <person name="Kubasova T."/>
            <person name="Cizek A."/>
            <person name="Rychlik I."/>
        </authorList>
    </citation>
    <scope>NUCLEOTIDE SEQUENCE [LARGE SCALE GENOMIC DNA]</scope>
    <source>
        <strain evidence="5">An149</strain>
    </source>
</reference>
<evidence type="ECO:0000259" key="2">
    <source>
        <dbReference type="SMART" id="SM00047"/>
    </source>
</evidence>
<gene>
    <name evidence="4" type="ORF">B5E91_11965</name>
</gene>
<dbReference type="InterPro" id="IPR002901">
    <property type="entry name" value="MGlyc_endo_b_GlcNAc-like_dom"/>
</dbReference>
<dbReference type="RefSeq" id="WP_087258042.1">
    <property type="nucleotide sequence ID" value="NZ_NFLB01000016.1"/>
</dbReference>
<evidence type="ECO:0000313" key="5">
    <source>
        <dbReference type="Proteomes" id="UP000196258"/>
    </source>
</evidence>
<sequence>MQNIFKKILAVLIVITVCISNSYFLIDVSAKEETTSTLDDYKDKTEVGAMLDDNQEITTMDENGNVHPLEEMDVINRRQEMDVQPRISNSSVAVVNFRTKSSSSYNTEYTEVTTGRAGYTNGYYAADGAFLGYDNESNPTKVKFMQAGVVGWVNVNEVQVLEYTSSAVNTLSKYYVKNGRIYHGISTNLASSNYGSALDYGPKPSYLKEGVDYYSYDGHYFYEGSTYASYAKMLNDYRNNTRANSVNSSSPYYNYYEYLSHRSITAYSAVELNNAIASMVTASENSYGRTSKLRNMADAFIENQNKYGTNALLMIGVAANESAWGCSRIAAEKNNLFGHAAYDSDPGGSANGYSSVEYSIYYHSSQFISKGYLDPVTDGRYFGANLGDKGSGINVKYASDPYWGEKAAAVCWKIDSYLGSKDSYKYTIGIKDTINTNHSVINIKSDAVSNSNTLYSTYPKSKTTTLKNQAPANYPFIILKNGEKNNYYKIQSDGAINSNRTGIINMPSQAKYSFDKDYGYIPKSSVTVVSNGFNSSSSIAQNTENVTGQPTGKDSSEPTISYSANSQYVGWLEQVTEPNTAGTTGRSLDLYQIKISLANAVKSAKLSAKVYSDGKWLTYDKITADTEIGNADKALQIVNFNLSNQAGYRLQYRVHSADIGWQPWVNQGEDAGISGKNIQAIDFKLVRDNSVIITKPSIYYQAHISQDGWLDYVGDSEIAGNIEKSYALEAFKIGIDNISSNYQLNVKTYDKVNGWVNYDNVKGDTIIGSTGKSLSLQAINTTLNNNDGYKLQYRTYLSNQGWSDWTNQGSVSGVTSGDNEIKAVMFRIIQDLSISSVTLNKQETTLVKGASETLKATINPSDTTDSKALTWTTSNNKVATVDGNGKVTGVSEGEATITVRTSNGKTASCKVTVIKQIPVLTYQTHVADYGWLETVGDGETAGTTGKNKQMEAIKINLSNSSSYSGTIEYCTHVADYGWMAWTGNGKQAGTTGENKQMEAIKIKLTGELEEKYDIYYRVHAEELGWLDWTSNGKAAGTAGYCYQIEAIEIKLVEKGSRAPGATERAYVQKRYIKYASHVADYGWLSDVYDGSISGTIGKCKQMEAISISLENQPYGGNIEYRTHSADIGWQEFRNNGTVAGTIGRNKQMEAIEIKLTGEMEKEYDIYYRVHIADYGWLDWAKNGASAGSEGMSKRIEAIEIRIVQKGGSEPGNTVRPFIKK</sequence>
<accession>A0A1Y4QEY6</accession>
<name>A0A1Y4QEY6_9FIRM</name>